<evidence type="ECO:0000256" key="2">
    <source>
        <dbReference type="SAM" id="SignalP"/>
    </source>
</evidence>
<feature type="compositionally biased region" description="Basic residues" evidence="1">
    <location>
        <begin position="237"/>
        <end position="246"/>
    </location>
</feature>
<evidence type="ECO:0000256" key="1">
    <source>
        <dbReference type="SAM" id="MobiDB-lite"/>
    </source>
</evidence>
<proteinExistence type="predicted"/>
<feature type="signal peptide" evidence="2">
    <location>
        <begin position="1"/>
        <end position="20"/>
    </location>
</feature>
<dbReference type="EMBL" id="HACA01017500">
    <property type="protein sequence ID" value="CDW34861.1"/>
    <property type="molecule type" value="Transcribed_RNA"/>
</dbReference>
<sequence>MKTILLCLTIHLTVLRHTSSAHITKVNTPMKPHSDWARNYGAFNAYTRSKANPNPKNYNRNFHKAFVKLDSKKSRDDDNSRKIYKDYLIIPKGLKKRSMDDNTITRNRNSQKRFGKKVNPLSKHIIRKRWAQSGHESHGSSDGNHGYAHKSHGDDSKAYGNETRNDNDHYRRGGSDRHDHYGNGPGSHRGHSHGHGSSNGGHGNSYRHNSRTRGYKSHGGGPHGYRKSRSRHDGHGRGGYGHHRRV</sequence>
<keyword evidence="2" id="KW-0732">Signal</keyword>
<organism evidence="3">
    <name type="scientific">Lepeophtheirus salmonis</name>
    <name type="common">Salmon louse</name>
    <name type="synonym">Caligus salmonis</name>
    <dbReference type="NCBI Taxonomy" id="72036"/>
    <lineage>
        <taxon>Eukaryota</taxon>
        <taxon>Metazoa</taxon>
        <taxon>Ecdysozoa</taxon>
        <taxon>Arthropoda</taxon>
        <taxon>Crustacea</taxon>
        <taxon>Multicrustacea</taxon>
        <taxon>Hexanauplia</taxon>
        <taxon>Copepoda</taxon>
        <taxon>Siphonostomatoida</taxon>
        <taxon>Caligidae</taxon>
        <taxon>Lepeophtheirus</taxon>
    </lineage>
</organism>
<feature type="region of interest" description="Disordered" evidence="1">
    <location>
        <begin position="99"/>
        <end position="246"/>
    </location>
</feature>
<dbReference type="AlphaFoldDB" id="A0A0K2UAZ8"/>
<evidence type="ECO:0000313" key="3">
    <source>
        <dbReference type="EMBL" id="CDW34861.1"/>
    </source>
</evidence>
<reference evidence="3" key="1">
    <citation type="submission" date="2014-05" db="EMBL/GenBank/DDBJ databases">
        <authorList>
            <person name="Chronopoulou M."/>
        </authorList>
    </citation>
    <scope>NUCLEOTIDE SEQUENCE</scope>
    <source>
        <tissue evidence="3">Whole organism</tissue>
    </source>
</reference>
<accession>A0A0K2UAZ8</accession>
<name>A0A0K2UAZ8_LEPSM</name>
<feature type="chain" id="PRO_5005488513" evidence="2">
    <location>
        <begin position="21"/>
        <end position="246"/>
    </location>
</feature>
<feature type="non-terminal residue" evidence="3">
    <location>
        <position position="246"/>
    </location>
</feature>
<protein>
    <submittedName>
        <fullName evidence="3">Uncharacterized protein</fullName>
    </submittedName>
</protein>
<feature type="compositionally biased region" description="Basic and acidic residues" evidence="1">
    <location>
        <begin position="151"/>
        <end position="181"/>
    </location>
</feature>